<evidence type="ECO:0000313" key="3">
    <source>
        <dbReference type="Proteomes" id="UP001157960"/>
    </source>
</evidence>
<dbReference type="EMBL" id="FXTZ01000010">
    <property type="protein sequence ID" value="SMP28247.1"/>
    <property type="molecule type" value="Genomic_DNA"/>
</dbReference>
<keyword evidence="1" id="KW-0812">Transmembrane</keyword>
<sequence length="175" mass="20880">MDIYLKLFLKNVSDVGAFFIFVLYLFKMTKEELLNRAIKIADKAHKGQTDKYHAPYIAHVMRVMEYGKTLDEKIVGVLHDVVEDHPQEFSLDYLRNEGFPEYIIFAISCLTKFDPEEEYDDFVRRTERSPLAVAVKLNDLRDNMDLRRVNRELTPKDIKRFNKYLKAYHYLIEKY</sequence>
<feature type="transmembrane region" description="Helical" evidence="1">
    <location>
        <begin position="7"/>
        <end position="26"/>
    </location>
</feature>
<evidence type="ECO:0000313" key="2">
    <source>
        <dbReference type="EMBL" id="SMP28247.1"/>
    </source>
</evidence>
<accession>A0ABY1P9P7</accession>
<gene>
    <name evidence="2" type="ORF">SAMN06264346_110132</name>
</gene>
<evidence type="ECO:0008006" key="4">
    <source>
        <dbReference type="Google" id="ProtNLM"/>
    </source>
</evidence>
<keyword evidence="1" id="KW-1133">Transmembrane helix</keyword>
<dbReference type="Proteomes" id="UP001157960">
    <property type="component" value="Unassembled WGS sequence"/>
</dbReference>
<name>A0ABY1P9P7_9FLAO</name>
<keyword evidence="3" id="KW-1185">Reference proteome</keyword>
<evidence type="ECO:0000256" key="1">
    <source>
        <dbReference type="SAM" id="Phobius"/>
    </source>
</evidence>
<proteinExistence type="predicted"/>
<reference evidence="2 3" key="1">
    <citation type="submission" date="2017-05" db="EMBL/GenBank/DDBJ databases">
        <authorList>
            <person name="Varghese N."/>
            <person name="Submissions S."/>
        </authorList>
    </citation>
    <scope>NUCLEOTIDE SEQUENCE [LARGE SCALE GENOMIC DNA]</scope>
    <source>
        <strain evidence="2 3">DSM 28214</strain>
    </source>
</reference>
<comment type="caution">
    <text evidence="2">The sequence shown here is derived from an EMBL/GenBank/DDBJ whole genome shotgun (WGS) entry which is preliminary data.</text>
</comment>
<dbReference type="SUPFAM" id="SSF109604">
    <property type="entry name" value="HD-domain/PDEase-like"/>
    <property type="match status" value="1"/>
</dbReference>
<dbReference type="Gene3D" id="1.10.3210.10">
    <property type="entry name" value="Hypothetical protein af1432"/>
    <property type="match status" value="1"/>
</dbReference>
<keyword evidence="1" id="KW-0472">Membrane</keyword>
<protein>
    <recommendedName>
        <fullName evidence="4">Phosphohydrolase</fullName>
    </recommendedName>
</protein>
<organism evidence="2 3">
    <name type="scientific">Chryseobacterium profundimaris</name>
    <dbReference type="NCBI Taxonomy" id="1387275"/>
    <lineage>
        <taxon>Bacteria</taxon>
        <taxon>Pseudomonadati</taxon>
        <taxon>Bacteroidota</taxon>
        <taxon>Flavobacteriia</taxon>
        <taxon>Flavobacteriales</taxon>
        <taxon>Weeksellaceae</taxon>
        <taxon>Chryseobacterium group</taxon>
        <taxon>Chryseobacterium</taxon>
    </lineage>
</organism>